<dbReference type="CDD" id="cd14510">
    <property type="entry name" value="PTP_VSP_TPTE"/>
    <property type="match status" value="1"/>
</dbReference>
<evidence type="ECO:0000256" key="5">
    <source>
        <dbReference type="ARBA" id="ARBA00022801"/>
    </source>
</evidence>
<evidence type="ECO:0000256" key="8">
    <source>
        <dbReference type="ARBA" id="ARBA00023273"/>
    </source>
</evidence>
<gene>
    <name evidence="13" type="ORF">MGAL_10B022956</name>
</gene>
<dbReference type="Gene3D" id="3.90.190.10">
    <property type="entry name" value="Protein tyrosine phosphatase superfamily"/>
    <property type="match status" value="1"/>
</dbReference>
<evidence type="ECO:0000256" key="4">
    <source>
        <dbReference type="ARBA" id="ARBA00022692"/>
    </source>
</evidence>
<feature type="domain" description="C2 tensin-type" evidence="12">
    <location>
        <begin position="410"/>
        <end position="530"/>
    </location>
</feature>
<dbReference type="Gene3D" id="2.60.40.1110">
    <property type="match status" value="1"/>
</dbReference>
<dbReference type="PROSITE" id="PS50056">
    <property type="entry name" value="TYR_PHOSPHATASE_2"/>
    <property type="match status" value="1"/>
</dbReference>
<protein>
    <submittedName>
        <fullName evidence="13">PTEN homologous phosphatase</fullName>
    </submittedName>
</protein>
<dbReference type="SMART" id="SM01326">
    <property type="entry name" value="PTEN_C2"/>
    <property type="match status" value="1"/>
</dbReference>
<evidence type="ECO:0000256" key="6">
    <source>
        <dbReference type="ARBA" id="ARBA00022989"/>
    </source>
</evidence>
<feature type="domain" description="Phosphatase tensin-type" evidence="11">
    <location>
        <begin position="224"/>
        <end position="400"/>
    </location>
</feature>
<dbReference type="InterPro" id="IPR051281">
    <property type="entry name" value="Dual-spec_lipid-protein_phosph"/>
</dbReference>
<dbReference type="InterPro" id="IPR014020">
    <property type="entry name" value="Tensin_C2-dom"/>
</dbReference>
<dbReference type="Gene3D" id="1.20.120.350">
    <property type="entry name" value="Voltage-gated potassium channels. Chain C"/>
    <property type="match status" value="1"/>
</dbReference>
<feature type="transmembrane region" description="Helical" evidence="9">
    <location>
        <begin position="92"/>
        <end position="111"/>
    </location>
</feature>
<dbReference type="InterPro" id="IPR035892">
    <property type="entry name" value="C2_domain_sf"/>
</dbReference>
<dbReference type="InterPro" id="IPR029023">
    <property type="entry name" value="Tensin_phosphatase"/>
</dbReference>
<reference evidence="13" key="1">
    <citation type="submission" date="2018-11" db="EMBL/GenBank/DDBJ databases">
        <authorList>
            <person name="Alioto T."/>
            <person name="Alioto T."/>
        </authorList>
    </citation>
    <scope>NUCLEOTIDE SEQUENCE</scope>
</reference>
<dbReference type="Pfam" id="PF10409">
    <property type="entry name" value="PTEN_C2"/>
    <property type="match status" value="1"/>
</dbReference>
<dbReference type="Proteomes" id="UP000596742">
    <property type="component" value="Unassembled WGS sequence"/>
</dbReference>
<dbReference type="Pfam" id="PF22785">
    <property type="entry name" value="Tc-R-P"/>
    <property type="match status" value="1"/>
</dbReference>
<dbReference type="GO" id="GO:0016020">
    <property type="term" value="C:membrane"/>
    <property type="evidence" value="ECO:0007669"/>
    <property type="project" value="UniProtKB-SubCell"/>
</dbReference>
<dbReference type="PANTHER" id="PTHR12305:SF60">
    <property type="entry name" value="PHOSPHATIDYLINOSITOL 3,4,5-TRISPHOSPHATE 3-PHOSPHATASE TPTE2-RELATED"/>
    <property type="match status" value="1"/>
</dbReference>
<dbReference type="InterPro" id="IPR029021">
    <property type="entry name" value="Prot-tyrosine_phosphatase-like"/>
</dbReference>
<dbReference type="GO" id="GO:0005829">
    <property type="term" value="C:cytosol"/>
    <property type="evidence" value="ECO:0007669"/>
    <property type="project" value="TreeGrafter"/>
</dbReference>
<evidence type="ECO:0000259" key="12">
    <source>
        <dbReference type="PROSITE" id="PS51182"/>
    </source>
</evidence>
<comment type="similarity">
    <text evidence="3">Belongs to the PTEN phosphatase protein family.</text>
</comment>
<keyword evidence="4 9" id="KW-0812">Transmembrane</keyword>
<dbReference type="PROSITE" id="PS51182">
    <property type="entry name" value="C2_TENSIN"/>
    <property type="match status" value="1"/>
</dbReference>
<dbReference type="InterPro" id="IPR005821">
    <property type="entry name" value="Ion_trans_dom"/>
</dbReference>
<keyword evidence="8" id="KW-0966">Cell projection</keyword>
<dbReference type="SUPFAM" id="SSF52799">
    <property type="entry name" value="(Phosphotyrosine protein) phosphatases II"/>
    <property type="match status" value="1"/>
</dbReference>
<proteinExistence type="inferred from homology"/>
<dbReference type="OrthoDB" id="16692at2759"/>
<dbReference type="AlphaFoldDB" id="A0A8B6DGP3"/>
<dbReference type="InterPro" id="IPR003595">
    <property type="entry name" value="Tyr_Pase_cat"/>
</dbReference>
<dbReference type="EMBL" id="UYJE01003374">
    <property type="protein sequence ID" value="VDI18714.1"/>
    <property type="molecule type" value="Genomic_DNA"/>
</dbReference>
<dbReference type="InterPro" id="IPR027359">
    <property type="entry name" value="Volt_channel_dom_sf"/>
</dbReference>
<dbReference type="Pfam" id="PF00520">
    <property type="entry name" value="Ion_trans"/>
    <property type="match status" value="1"/>
</dbReference>
<dbReference type="InterPro" id="IPR000387">
    <property type="entry name" value="Tyr_Pase_dom"/>
</dbReference>
<evidence type="ECO:0000256" key="3">
    <source>
        <dbReference type="ARBA" id="ARBA00007881"/>
    </source>
</evidence>
<keyword evidence="14" id="KW-1185">Reference proteome</keyword>
<feature type="transmembrane region" description="Helical" evidence="9">
    <location>
        <begin position="123"/>
        <end position="141"/>
    </location>
</feature>
<keyword evidence="6 9" id="KW-1133">Transmembrane helix</keyword>
<feature type="transmembrane region" description="Helical" evidence="9">
    <location>
        <begin position="153"/>
        <end position="173"/>
    </location>
</feature>
<name>A0A8B6DGP3_MYTGA</name>
<dbReference type="SMART" id="SM00404">
    <property type="entry name" value="PTPc_motif"/>
    <property type="match status" value="1"/>
</dbReference>
<dbReference type="InterPro" id="IPR045102">
    <property type="entry name" value="PTP_VSP_TPTE"/>
</dbReference>
<organism evidence="13 14">
    <name type="scientific">Mytilus galloprovincialis</name>
    <name type="common">Mediterranean mussel</name>
    <dbReference type="NCBI Taxonomy" id="29158"/>
    <lineage>
        <taxon>Eukaryota</taxon>
        <taxon>Metazoa</taxon>
        <taxon>Spiralia</taxon>
        <taxon>Lophotrochozoa</taxon>
        <taxon>Mollusca</taxon>
        <taxon>Bivalvia</taxon>
        <taxon>Autobranchia</taxon>
        <taxon>Pteriomorphia</taxon>
        <taxon>Mytilida</taxon>
        <taxon>Mytiloidea</taxon>
        <taxon>Mytilidae</taxon>
        <taxon>Mytilinae</taxon>
        <taxon>Mytilus</taxon>
    </lineage>
</organism>
<keyword evidence="5" id="KW-0378">Hydrolase</keyword>
<dbReference type="InterPro" id="IPR016130">
    <property type="entry name" value="Tyr_Pase_AS"/>
</dbReference>
<dbReference type="GO" id="GO:0005216">
    <property type="term" value="F:monoatomic ion channel activity"/>
    <property type="evidence" value="ECO:0007669"/>
    <property type="project" value="InterPro"/>
</dbReference>
<dbReference type="SUPFAM" id="SSF81324">
    <property type="entry name" value="Voltage-gated potassium channels"/>
    <property type="match status" value="1"/>
</dbReference>
<evidence type="ECO:0000256" key="9">
    <source>
        <dbReference type="SAM" id="Phobius"/>
    </source>
</evidence>
<evidence type="ECO:0000256" key="7">
    <source>
        <dbReference type="ARBA" id="ARBA00023136"/>
    </source>
</evidence>
<comment type="caution">
    <text evidence="13">The sequence shown here is derived from an EMBL/GenBank/DDBJ whole genome shotgun (WGS) entry which is preliminary data.</text>
</comment>
<dbReference type="GO" id="GO:0016314">
    <property type="term" value="F:phosphatidylinositol-3,4,5-trisphosphate 3-phosphatase activity"/>
    <property type="evidence" value="ECO:0007669"/>
    <property type="project" value="TreeGrafter"/>
</dbReference>
<dbReference type="PANTHER" id="PTHR12305">
    <property type="entry name" value="PHOSPHATASE WITH HOMOLOGY TO TENSIN"/>
    <property type="match status" value="1"/>
</dbReference>
<dbReference type="SUPFAM" id="SSF49562">
    <property type="entry name" value="C2 domain (Calcium/lipid-binding domain, CaLB)"/>
    <property type="match status" value="1"/>
</dbReference>
<accession>A0A8B6DGP3</accession>
<keyword evidence="7 9" id="KW-0472">Membrane</keyword>
<evidence type="ECO:0000313" key="14">
    <source>
        <dbReference type="Proteomes" id="UP000596742"/>
    </source>
</evidence>
<evidence type="ECO:0000259" key="10">
    <source>
        <dbReference type="PROSITE" id="PS50056"/>
    </source>
</evidence>
<evidence type="ECO:0000256" key="1">
    <source>
        <dbReference type="ARBA" id="ARBA00004141"/>
    </source>
</evidence>
<feature type="domain" description="Tyrosine specific protein phosphatases" evidence="10">
    <location>
        <begin position="309"/>
        <end position="372"/>
    </location>
</feature>
<dbReference type="PROSITE" id="PS00383">
    <property type="entry name" value="TYR_PHOSPHATASE_1"/>
    <property type="match status" value="1"/>
</dbReference>
<evidence type="ECO:0000256" key="2">
    <source>
        <dbReference type="ARBA" id="ARBA00004316"/>
    </source>
</evidence>
<dbReference type="GO" id="GO:0042995">
    <property type="term" value="C:cell projection"/>
    <property type="evidence" value="ECO:0007669"/>
    <property type="project" value="UniProtKB-SubCell"/>
</dbReference>
<evidence type="ECO:0000313" key="13">
    <source>
        <dbReference type="EMBL" id="VDI18714.1"/>
    </source>
</evidence>
<sequence>MNNYERFGEDQASNAHTSVDLQAVDDTSSNIKDVHIKVDKDQDDIGTLKIYSTETKQGVEYIDDPSAKQQLSLSQSLQASVKRVIEHPVFRIVLMLLILLDFTLVIIDLAGSECSSDDTLENISHVIISLFLLEVFARLFYEGRQFFRSIIDVIDGIVVVVSFIVDMVFVALADSKSCQSNYARLLVIGRVFRIIRILRILYIMVQQKRHVAAASRRVISQNKRRYQKDGFDLDLCYITERVIAMSFPSKGMMAMYRNPVEEVARFFNTKHKDHYRIYNLCSERDYDETLFHNRVERIFIDDHNVPRVREMIEFCDNAREFMAQDQQNVISIHCKGGKGRTGTMICVWLIECGLFDGAEESLEYFGDRRTDLSVGKKFQGVETPSQSRYVGYFEKVKKKLDGKVPAQVPKKISTIKIFNLTGVGNADGKDLSMEIRVDGLLIYECNLGQNINCTLSKLPEDDSIEVKLENVPVLTDDVKVRFFSSDKNVPKIYDHCAFFFWFHTAFIEDNSNCKYFDIGTLCLLSLCYFF</sequence>
<evidence type="ECO:0000259" key="11">
    <source>
        <dbReference type="PROSITE" id="PS51181"/>
    </source>
</evidence>
<comment type="subcellular location">
    <subcellularLocation>
        <location evidence="2">Cell projection</location>
    </subcellularLocation>
    <subcellularLocation>
        <location evidence="1">Membrane</location>
        <topology evidence="1">Multi-pass membrane protein</topology>
    </subcellularLocation>
</comment>
<dbReference type="PROSITE" id="PS51181">
    <property type="entry name" value="PPASE_TENSIN"/>
    <property type="match status" value="1"/>
</dbReference>